<evidence type="ECO:0000256" key="2">
    <source>
        <dbReference type="ARBA" id="ARBA00010072"/>
    </source>
</evidence>
<sequence length="367" mass="40748">MAYVLKDNHPDLPPPRSEVGVVGWLRRNLFSTWYNSLFTLVTLYLLYRAIPPFIDWALIQAHFSGTSRASCTGGGACWVFIGDRLPQFFYGFYPAAEQWRVNIGFAVIVPLLAYLHLPRAPGKLWVGVFTLFVYPILAFFLFSGGLFGLTYVPTTQWGGLMLTLILAFAGIVAALPLGVLLALGRRSKLPILRSVSVVFIEVWRGVPLITVLFMSSVLLPLFMPAHVEVDKLLRALIAIALFQSAYIAEVVRGGLQAIPKGQFEAADALGLSYPKSMALIVMPQALKIVIPGIIVTFIELFKDTSLVVIIGLMDLLGITQAALNDPKWLGFAIEGYLFAGLIYWIFCFGLSRYGLFLENRFHTGHRR</sequence>
<dbReference type="FunFam" id="1.10.3720.10:FF:000032">
    <property type="entry name" value="General amino acid ABC transporter permease"/>
    <property type="match status" value="1"/>
</dbReference>
<feature type="transmembrane region" description="Helical" evidence="9">
    <location>
        <begin position="205"/>
        <end position="223"/>
    </location>
</feature>
<evidence type="ECO:0000256" key="9">
    <source>
        <dbReference type="RuleBase" id="RU363032"/>
    </source>
</evidence>
<evidence type="ECO:0000256" key="3">
    <source>
        <dbReference type="ARBA" id="ARBA00022448"/>
    </source>
</evidence>
<keyword evidence="7 9" id="KW-1133">Transmembrane helix</keyword>
<dbReference type="Proteomes" id="UP000243807">
    <property type="component" value="Chromosome"/>
</dbReference>
<comment type="similarity">
    <text evidence="2">Belongs to the binding-protein-dependent transport system permease family. HisMQ subfamily.</text>
</comment>
<keyword evidence="8 9" id="KW-0472">Membrane</keyword>
<dbReference type="GO" id="GO:0043190">
    <property type="term" value="C:ATP-binding cassette (ABC) transporter complex"/>
    <property type="evidence" value="ECO:0007669"/>
    <property type="project" value="InterPro"/>
</dbReference>
<dbReference type="NCBIfam" id="TIGR01726">
    <property type="entry name" value="HEQRo_perm_3TM"/>
    <property type="match status" value="1"/>
</dbReference>
<feature type="transmembrane region" description="Helical" evidence="9">
    <location>
        <begin position="159"/>
        <end position="184"/>
    </location>
</feature>
<feature type="domain" description="ABC transmembrane type-1" evidence="10">
    <location>
        <begin position="160"/>
        <end position="354"/>
    </location>
</feature>
<dbReference type="Pfam" id="PF00528">
    <property type="entry name" value="BPD_transp_1"/>
    <property type="match status" value="1"/>
</dbReference>
<evidence type="ECO:0000256" key="1">
    <source>
        <dbReference type="ARBA" id="ARBA00004429"/>
    </source>
</evidence>
<dbReference type="GO" id="GO:0006865">
    <property type="term" value="P:amino acid transport"/>
    <property type="evidence" value="ECO:0007669"/>
    <property type="project" value="UniProtKB-KW"/>
</dbReference>
<dbReference type="PROSITE" id="PS50928">
    <property type="entry name" value="ABC_TM1"/>
    <property type="match status" value="1"/>
</dbReference>
<protein>
    <submittedName>
        <fullName evidence="11">Amino acid ABC transporter permease</fullName>
    </submittedName>
</protein>
<feature type="transmembrane region" description="Helical" evidence="9">
    <location>
        <begin position="304"/>
        <end position="323"/>
    </location>
</feature>
<dbReference type="Gene3D" id="1.10.3720.10">
    <property type="entry name" value="MetI-like"/>
    <property type="match status" value="1"/>
</dbReference>
<dbReference type="OrthoDB" id="9771188at2"/>
<dbReference type="STRING" id="1765967.BW247_05970"/>
<dbReference type="KEGG" id="afy:BW247_05970"/>
<keyword evidence="6" id="KW-0029">Amino-acid transport</keyword>
<dbReference type="RefSeq" id="WP_076836351.1">
    <property type="nucleotide sequence ID" value="NZ_CP019434.1"/>
</dbReference>
<dbReference type="InterPro" id="IPR010065">
    <property type="entry name" value="AA_ABC_transptr_permease_3TM"/>
</dbReference>
<keyword evidence="4" id="KW-1003">Cell membrane</keyword>
<dbReference type="InterPro" id="IPR035906">
    <property type="entry name" value="MetI-like_sf"/>
</dbReference>
<dbReference type="InterPro" id="IPR043429">
    <property type="entry name" value="ArtM/GltK/GlnP/TcyL/YhdX-like"/>
</dbReference>
<name>A0A1P8UFU9_9GAMM</name>
<dbReference type="PANTHER" id="PTHR30614">
    <property type="entry name" value="MEMBRANE COMPONENT OF AMINO ACID ABC TRANSPORTER"/>
    <property type="match status" value="1"/>
</dbReference>
<keyword evidence="3 9" id="KW-0813">Transport</keyword>
<organism evidence="11 12">
    <name type="scientific">Acidihalobacter ferrooxydans</name>
    <dbReference type="NCBI Taxonomy" id="1765967"/>
    <lineage>
        <taxon>Bacteria</taxon>
        <taxon>Pseudomonadati</taxon>
        <taxon>Pseudomonadota</taxon>
        <taxon>Gammaproteobacteria</taxon>
        <taxon>Chromatiales</taxon>
        <taxon>Ectothiorhodospiraceae</taxon>
        <taxon>Acidihalobacter</taxon>
    </lineage>
</organism>
<dbReference type="EMBL" id="CP019434">
    <property type="protein sequence ID" value="APZ42700.1"/>
    <property type="molecule type" value="Genomic_DNA"/>
</dbReference>
<dbReference type="CDD" id="cd06261">
    <property type="entry name" value="TM_PBP2"/>
    <property type="match status" value="1"/>
</dbReference>
<evidence type="ECO:0000256" key="4">
    <source>
        <dbReference type="ARBA" id="ARBA00022475"/>
    </source>
</evidence>
<evidence type="ECO:0000256" key="8">
    <source>
        <dbReference type="ARBA" id="ARBA00023136"/>
    </source>
</evidence>
<reference evidence="11 12" key="1">
    <citation type="submission" date="2017-01" db="EMBL/GenBank/DDBJ databases">
        <title>Draft sequence of Acidihalobacter ferrooxidans strain DSM 14175 (strain V8).</title>
        <authorList>
            <person name="Khaleque H.N."/>
            <person name="Ramsay J.P."/>
            <person name="Murphy R.J.T."/>
            <person name="Kaksonen A.H."/>
            <person name="Boxall N.J."/>
            <person name="Watkin E.L.J."/>
        </authorList>
    </citation>
    <scope>NUCLEOTIDE SEQUENCE [LARGE SCALE GENOMIC DNA]</scope>
    <source>
        <strain evidence="11 12">V8</strain>
    </source>
</reference>
<accession>A0A1P8UFU9</accession>
<dbReference type="SUPFAM" id="SSF161098">
    <property type="entry name" value="MetI-like"/>
    <property type="match status" value="1"/>
</dbReference>
<feature type="transmembrane region" description="Helical" evidence="9">
    <location>
        <begin position="33"/>
        <end position="50"/>
    </location>
</feature>
<evidence type="ECO:0000256" key="7">
    <source>
        <dbReference type="ARBA" id="ARBA00022989"/>
    </source>
</evidence>
<proteinExistence type="inferred from homology"/>
<evidence type="ECO:0000313" key="11">
    <source>
        <dbReference type="EMBL" id="APZ42700.1"/>
    </source>
</evidence>
<keyword evidence="5 9" id="KW-0812">Transmembrane</keyword>
<feature type="transmembrane region" description="Helical" evidence="9">
    <location>
        <begin position="99"/>
        <end position="117"/>
    </location>
</feature>
<evidence type="ECO:0000256" key="6">
    <source>
        <dbReference type="ARBA" id="ARBA00022970"/>
    </source>
</evidence>
<gene>
    <name evidence="11" type="ORF">BW247_05970</name>
</gene>
<comment type="subcellular location">
    <subcellularLocation>
        <location evidence="1">Cell inner membrane</location>
        <topology evidence="1">Multi-pass membrane protein</topology>
    </subcellularLocation>
    <subcellularLocation>
        <location evidence="9">Cell membrane</location>
        <topology evidence="9">Multi-pass membrane protein</topology>
    </subcellularLocation>
</comment>
<feature type="transmembrane region" description="Helical" evidence="9">
    <location>
        <begin position="335"/>
        <end position="355"/>
    </location>
</feature>
<dbReference type="InterPro" id="IPR000515">
    <property type="entry name" value="MetI-like"/>
</dbReference>
<dbReference type="PANTHER" id="PTHR30614:SF41">
    <property type="entry name" value="INNER MEMBRANE AMINO-ACID ABC TRANSPORTER PERMEASE PROTEIN YHDY"/>
    <property type="match status" value="1"/>
</dbReference>
<keyword evidence="12" id="KW-1185">Reference proteome</keyword>
<evidence type="ECO:0000259" key="10">
    <source>
        <dbReference type="PROSITE" id="PS50928"/>
    </source>
</evidence>
<feature type="transmembrane region" description="Helical" evidence="9">
    <location>
        <begin position="276"/>
        <end position="298"/>
    </location>
</feature>
<dbReference type="GO" id="GO:0022857">
    <property type="term" value="F:transmembrane transporter activity"/>
    <property type="evidence" value="ECO:0007669"/>
    <property type="project" value="InterPro"/>
</dbReference>
<dbReference type="AlphaFoldDB" id="A0A1P8UFU9"/>
<evidence type="ECO:0000313" key="12">
    <source>
        <dbReference type="Proteomes" id="UP000243807"/>
    </source>
</evidence>
<feature type="transmembrane region" description="Helical" evidence="9">
    <location>
        <begin position="124"/>
        <end position="147"/>
    </location>
</feature>
<evidence type="ECO:0000256" key="5">
    <source>
        <dbReference type="ARBA" id="ARBA00022692"/>
    </source>
</evidence>